<dbReference type="NCBIfam" id="NF038133">
    <property type="entry name" value="choice_anch_L"/>
    <property type="match status" value="1"/>
</dbReference>
<gene>
    <name evidence="1" type="ORF">HQN59_09900</name>
</gene>
<proteinExistence type="predicted"/>
<reference evidence="1 2" key="1">
    <citation type="submission" date="2020-06" db="EMBL/GenBank/DDBJ databases">
        <title>Schlegella sp. ID0723 isolated from air conditioner.</title>
        <authorList>
            <person name="Kim D.Y."/>
            <person name="Kim D.-U."/>
        </authorList>
    </citation>
    <scope>NUCLEOTIDE SEQUENCE [LARGE SCALE GENOMIC DNA]</scope>
    <source>
        <strain evidence="1 2">ID0723</strain>
    </source>
</reference>
<protein>
    <submittedName>
        <fullName evidence="1">PEP-CTERM sorting domain-containing protein</fullName>
    </submittedName>
</protein>
<dbReference type="AlphaFoldDB" id="A0A7Y6NN01"/>
<evidence type="ECO:0000313" key="2">
    <source>
        <dbReference type="Proteomes" id="UP000529637"/>
    </source>
</evidence>
<dbReference type="RefSeq" id="WP_176068703.1">
    <property type="nucleotide sequence ID" value="NZ_JABWMJ010000004.1"/>
</dbReference>
<dbReference type="InterPro" id="IPR013424">
    <property type="entry name" value="Ice-binding_C"/>
</dbReference>
<dbReference type="NCBIfam" id="TIGR02595">
    <property type="entry name" value="PEP_CTERM"/>
    <property type="match status" value="1"/>
</dbReference>
<accession>A0A7Y6NN01</accession>
<sequence length="294" mass="29381">MLPDASAASAAALVNALLGSNSGIAVVAGSAQYTGAATASGTFANGGTGSSGLGIDRGVVLSSGDARFVGSSAAFPGDVANSTGTFTAGFGNSLTPNMSPGTSLLSSLSPFGTQNASVLSFNFIPNNQRITMSIVFGSEDYNDALNSGFPTDVFGIFVNGVNYALVPGSNTPISASSINCGGPTSGAAPNIGGQNCNLYRDNPPFFDSIITELDGLTTRIDLTIPVNFGAVNSISFAIADAMDSFGDSALLISAGIQAIPEPSTLALGSAAGLLLWLSRRRQARGQSSRGAALS</sequence>
<organism evidence="1 2">
    <name type="scientific">Piscinibacter koreensis</name>
    <dbReference type="NCBI Taxonomy" id="2742824"/>
    <lineage>
        <taxon>Bacteria</taxon>
        <taxon>Pseudomonadati</taxon>
        <taxon>Pseudomonadota</taxon>
        <taxon>Betaproteobacteria</taxon>
        <taxon>Burkholderiales</taxon>
        <taxon>Sphaerotilaceae</taxon>
        <taxon>Piscinibacter</taxon>
    </lineage>
</organism>
<name>A0A7Y6NN01_9BURK</name>
<comment type="caution">
    <text evidence="1">The sequence shown here is derived from an EMBL/GenBank/DDBJ whole genome shotgun (WGS) entry which is preliminary data.</text>
</comment>
<evidence type="ECO:0000313" key="1">
    <source>
        <dbReference type="EMBL" id="NUZ06074.1"/>
    </source>
</evidence>
<keyword evidence="2" id="KW-1185">Reference proteome</keyword>
<dbReference type="EMBL" id="JABWMJ010000004">
    <property type="protein sequence ID" value="NUZ06074.1"/>
    <property type="molecule type" value="Genomic_DNA"/>
</dbReference>
<dbReference type="Proteomes" id="UP000529637">
    <property type="component" value="Unassembled WGS sequence"/>
</dbReference>
<dbReference type="InterPro" id="IPR049804">
    <property type="entry name" value="Choice_anch_L"/>
</dbReference>